<accession>A0A0A9GLX1</accession>
<sequence length="26" mass="2951">MVLALFRLLVEKPRSVNLGTSRSLYS</sequence>
<dbReference type="EMBL" id="GBRH01173462">
    <property type="protein sequence ID" value="JAE24434.1"/>
    <property type="molecule type" value="Transcribed_RNA"/>
</dbReference>
<evidence type="ECO:0000313" key="1">
    <source>
        <dbReference type="EMBL" id="JAE24434.1"/>
    </source>
</evidence>
<reference evidence="1" key="1">
    <citation type="submission" date="2014-09" db="EMBL/GenBank/DDBJ databases">
        <authorList>
            <person name="Magalhaes I.L.F."/>
            <person name="Oliveira U."/>
            <person name="Santos F.R."/>
            <person name="Vidigal T.H.D.A."/>
            <person name="Brescovit A.D."/>
            <person name="Santos A.J."/>
        </authorList>
    </citation>
    <scope>NUCLEOTIDE SEQUENCE</scope>
    <source>
        <tissue evidence="1">Shoot tissue taken approximately 20 cm above the soil surface</tissue>
    </source>
</reference>
<reference evidence="1" key="2">
    <citation type="journal article" date="2015" name="Data Brief">
        <title>Shoot transcriptome of the giant reed, Arundo donax.</title>
        <authorList>
            <person name="Barrero R.A."/>
            <person name="Guerrero F.D."/>
            <person name="Moolhuijzen P."/>
            <person name="Goolsby J.A."/>
            <person name="Tidwell J."/>
            <person name="Bellgard S.E."/>
            <person name="Bellgard M.I."/>
        </authorList>
    </citation>
    <scope>NUCLEOTIDE SEQUENCE</scope>
    <source>
        <tissue evidence="1">Shoot tissue taken approximately 20 cm above the soil surface</tissue>
    </source>
</reference>
<proteinExistence type="predicted"/>
<dbReference type="AlphaFoldDB" id="A0A0A9GLX1"/>
<organism evidence="1">
    <name type="scientific">Arundo donax</name>
    <name type="common">Giant reed</name>
    <name type="synonym">Donax arundinaceus</name>
    <dbReference type="NCBI Taxonomy" id="35708"/>
    <lineage>
        <taxon>Eukaryota</taxon>
        <taxon>Viridiplantae</taxon>
        <taxon>Streptophyta</taxon>
        <taxon>Embryophyta</taxon>
        <taxon>Tracheophyta</taxon>
        <taxon>Spermatophyta</taxon>
        <taxon>Magnoliopsida</taxon>
        <taxon>Liliopsida</taxon>
        <taxon>Poales</taxon>
        <taxon>Poaceae</taxon>
        <taxon>PACMAD clade</taxon>
        <taxon>Arundinoideae</taxon>
        <taxon>Arundineae</taxon>
        <taxon>Arundo</taxon>
    </lineage>
</organism>
<name>A0A0A9GLX1_ARUDO</name>
<protein>
    <submittedName>
        <fullName evidence="1">Uncharacterized protein</fullName>
    </submittedName>
</protein>